<evidence type="ECO:0000256" key="1">
    <source>
        <dbReference type="ARBA" id="ARBA00023015"/>
    </source>
</evidence>
<dbReference type="InterPro" id="IPR036388">
    <property type="entry name" value="WH-like_DNA-bd_sf"/>
</dbReference>
<dbReference type="Proteomes" id="UP000630923">
    <property type="component" value="Unassembled WGS sequence"/>
</dbReference>
<dbReference type="PANTHER" id="PTHR33204">
    <property type="entry name" value="TRANSCRIPTIONAL REGULATOR, MARR FAMILY"/>
    <property type="match status" value="1"/>
</dbReference>
<accession>A0A919APY0</accession>
<reference evidence="5" key="2">
    <citation type="submission" date="2020-09" db="EMBL/GenBank/DDBJ databases">
        <authorList>
            <person name="Sun Q."/>
            <person name="Kim S."/>
        </authorList>
    </citation>
    <scope>NUCLEOTIDE SEQUENCE</scope>
    <source>
        <strain evidence="5">KCTC 42590</strain>
    </source>
</reference>
<feature type="domain" description="HTH hxlR-type" evidence="4">
    <location>
        <begin position="10"/>
        <end position="107"/>
    </location>
</feature>
<reference evidence="5" key="1">
    <citation type="journal article" date="2014" name="Int. J. Syst. Evol. Microbiol.">
        <title>Complete genome sequence of Corynebacterium casei LMG S-19264T (=DSM 44701T), isolated from a smear-ripened cheese.</title>
        <authorList>
            <consortium name="US DOE Joint Genome Institute (JGI-PGF)"/>
            <person name="Walter F."/>
            <person name="Albersmeier A."/>
            <person name="Kalinowski J."/>
            <person name="Ruckert C."/>
        </authorList>
    </citation>
    <scope>NUCLEOTIDE SEQUENCE</scope>
    <source>
        <strain evidence="5">KCTC 42590</strain>
    </source>
</reference>
<dbReference type="RefSeq" id="WP_191250434.1">
    <property type="nucleotide sequence ID" value="NZ_BNCI01000001.1"/>
</dbReference>
<evidence type="ECO:0000313" key="5">
    <source>
        <dbReference type="EMBL" id="GHF17565.1"/>
    </source>
</evidence>
<organism evidence="5 6">
    <name type="scientific">Kordiimonas sediminis</name>
    <dbReference type="NCBI Taxonomy" id="1735581"/>
    <lineage>
        <taxon>Bacteria</taxon>
        <taxon>Pseudomonadati</taxon>
        <taxon>Pseudomonadota</taxon>
        <taxon>Alphaproteobacteria</taxon>
        <taxon>Kordiimonadales</taxon>
        <taxon>Kordiimonadaceae</taxon>
        <taxon>Kordiimonas</taxon>
    </lineage>
</organism>
<keyword evidence="3" id="KW-0804">Transcription</keyword>
<dbReference type="InterPro" id="IPR002577">
    <property type="entry name" value="HTH_HxlR"/>
</dbReference>
<dbReference type="InterPro" id="IPR036390">
    <property type="entry name" value="WH_DNA-bd_sf"/>
</dbReference>
<proteinExistence type="predicted"/>
<dbReference type="EMBL" id="BNCI01000001">
    <property type="protein sequence ID" value="GHF17565.1"/>
    <property type="molecule type" value="Genomic_DNA"/>
</dbReference>
<dbReference type="Gene3D" id="1.10.10.10">
    <property type="entry name" value="Winged helix-like DNA-binding domain superfamily/Winged helix DNA-binding domain"/>
    <property type="match status" value="2"/>
</dbReference>
<protein>
    <submittedName>
        <fullName evidence="5">Transcriptional regulator</fullName>
    </submittedName>
</protein>
<keyword evidence="2" id="KW-0238">DNA-binding</keyword>
<feature type="domain" description="HTH hxlR-type" evidence="4">
    <location>
        <begin position="172"/>
        <end position="270"/>
    </location>
</feature>
<name>A0A919APY0_9PROT</name>
<keyword evidence="6" id="KW-1185">Reference proteome</keyword>
<sequence length="328" mass="37708">MSSEKYIRACSIWRALEIVGDVPTLLILESSFLRVTRFDQFLKRTEILRTLLSDRLRKLVNAGCLEKKLYCEKPKRYEYVLTKKGLGLYNTALMMLRWENKWGANSQKIQVTLTHSTCGKNFQPAPACDQCHEEYTARDIEWKEGPGNGMVPLNYQRRRQQTSSAQERQNATTLLDTITRIIGDRWATLIIRSCFTGINTYDEMLEDTGMATNILANRLKMLTDDGFLSKKTYQTRPNRYRYKLTDKGLDIYPILMTLLEWGETWYSFEAGPPLILSHKACGKEMKQEVICSECREVITPDEVEFTVIEASTGDETASTTETTLKNAV</sequence>
<gene>
    <name evidence="5" type="ORF">GCM10017044_09950</name>
</gene>
<evidence type="ECO:0000256" key="2">
    <source>
        <dbReference type="ARBA" id="ARBA00023125"/>
    </source>
</evidence>
<evidence type="ECO:0000256" key="3">
    <source>
        <dbReference type="ARBA" id="ARBA00023163"/>
    </source>
</evidence>
<dbReference type="Pfam" id="PF01638">
    <property type="entry name" value="HxlR"/>
    <property type="match status" value="2"/>
</dbReference>
<comment type="caution">
    <text evidence="5">The sequence shown here is derived from an EMBL/GenBank/DDBJ whole genome shotgun (WGS) entry which is preliminary data.</text>
</comment>
<dbReference type="SUPFAM" id="SSF46785">
    <property type="entry name" value="Winged helix' DNA-binding domain"/>
    <property type="match status" value="2"/>
</dbReference>
<dbReference type="PROSITE" id="PS51118">
    <property type="entry name" value="HTH_HXLR"/>
    <property type="match status" value="2"/>
</dbReference>
<evidence type="ECO:0000313" key="6">
    <source>
        <dbReference type="Proteomes" id="UP000630923"/>
    </source>
</evidence>
<evidence type="ECO:0000259" key="4">
    <source>
        <dbReference type="PROSITE" id="PS51118"/>
    </source>
</evidence>
<dbReference type="GO" id="GO:0003677">
    <property type="term" value="F:DNA binding"/>
    <property type="evidence" value="ECO:0007669"/>
    <property type="project" value="UniProtKB-KW"/>
</dbReference>
<dbReference type="PANTHER" id="PTHR33204:SF36">
    <property type="entry name" value="TRANSCRIPTIONAL REGULATORY PROTEIN"/>
    <property type="match status" value="1"/>
</dbReference>
<dbReference type="AlphaFoldDB" id="A0A919APY0"/>
<keyword evidence="1" id="KW-0805">Transcription regulation</keyword>